<gene>
    <name evidence="1" type="ORF">H206_06104</name>
</gene>
<evidence type="ECO:0000313" key="2">
    <source>
        <dbReference type="Proteomes" id="UP000287853"/>
    </source>
</evidence>
<proteinExistence type="predicted"/>
<dbReference type="Proteomes" id="UP000287853">
    <property type="component" value="Unassembled WGS sequence"/>
</dbReference>
<protein>
    <submittedName>
        <fullName evidence="1">Uncharacterized protein</fullName>
    </submittedName>
</protein>
<accession>A0A444J3V7</accession>
<dbReference type="EMBL" id="MTKO01000029">
    <property type="protein sequence ID" value="RWX47670.1"/>
    <property type="molecule type" value="Genomic_DNA"/>
</dbReference>
<comment type="caution">
    <text evidence="1">The sequence shown here is derived from an EMBL/GenBank/DDBJ whole genome shotgun (WGS) entry which is preliminary data.</text>
</comment>
<sequence>MHDCKVNTKILLSKITEQENTQQGMQEKMHMMVQDLSAKAAYEQSTPVQQELPAQAK</sequence>
<name>A0A444J3V7_9BACT</name>
<keyword evidence="2" id="KW-1185">Reference proteome</keyword>
<dbReference type="AlphaFoldDB" id="A0A444J3V7"/>
<reference evidence="1 2" key="1">
    <citation type="submission" date="2017-01" db="EMBL/GenBank/DDBJ databases">
        <title>The cable genome- insights into the physiology and evolution of filamentous bacteria capable of sulfide oxidation via long distance electron transfer.</title>
        <authorList>
            <person name="Schreiber L."/>
            <person name="Bjerg J.T."/>
            <person name="Boggild A."/>
            <person name="Van De Vossenberg J."/>
            <person name="Meysman F."/>
            <person name="Nielsen L.P."/>
            <person name="Schramm A."/>
            <person name="Kjeldsen K.U."/>
        </authorList>
    </citation>
    <scope>NUCLEOTIDE SEQUENCE [LARGE SCALE GENOMIC DNA]</scope>
    <source>
        <strain evidence="1">MCF</strain>
    </source>
</reference>
<evidence type="ECO:0000313" key="1">
    <source>
        <dbReference type="EMBL" id="RWX47670.1"/>
    </source>
</evidence>
<organism evidence="1 2">
    <name type="scientific">Candidatus Electrothrix aarhusensis</name>
    <dbReference type="NCBI Taxonomy" id="1859131"/>
    <lineage>
        <taxon>Bacteria</taxon>
        <taxon>Pseudomonadati</taxon>
        <taxon>Thermodesulfobacteriota</taxon>
        <taxon>Desulfobulbia</taxon>
        <taxon>Desulfobulbales</taxon>
        <taxon>Desulfobulbaceae</taxon>
        <taxon>Candidatus Electrothrix</taxon>
    </lineage>
</organism>